<dbReference type="GO" id="GO:0006777">
    <property type="term" value="P:Mo-molybdopterin cofactor biosynthetic process"/>
    <property type="evidence" value="ECO:0007669"/>
    <property type="project" value="InterPro"/>
</dbReference>
<dbReference type="InterPro" id="IPR027417">
    <property type="entry name" value="P-loop_NTPase"/>
</dbReference>
<dbReference type="PANTHER" id="PTHR40072:SF1">
    <property type="entry name" value="MOLYBDOPTERIN-GUANINE DINUCLEOTIDE BIOSYNTHESIS ADAPTER PROTEIN"/>
    <property type="match status" value="1"/>
</dbReference>
<dbReference type="Proteomes" id="UP000000419">
    <property type="component" value="Chromosome I"/>
</dbReference>
<dbReference type="PIR" id="AG3379">
    <property type="entry name" value="AG3379"/>
</dbReference>
<feature type="domain" description="Molybdopterin-guanine dinucleotide biosynthesis protein B (MobB)" evidence="1">
    <location>
        <begin position="5"/>
        <end position="46"/>
    </location>
</feature>
<dbReference type="Gene3D" id="3.40.50.300">
    <property type="entry name" value="P-loop containing nucleotide triphosphate hydrolases"/>
    <property type="match status" value="1"/>
</dbReference>
<reference evidence="2 3" key="1">
    <citation type="journal article" date="2002" name="Proc. Natl. Acad. Sci. U.S.A.">
        <title>The genome sequence of the facultative intracellular pathogen Brucella melitensis.</title>
        <authorList>
            <person name="DelVecchio V.G."/>
            <person name="Kapatral V."/>
            <person name="Redkar R.J."/>
            <person name="Patra G."/>
            <person name="Mujer C."/>
            <person name="Los T."/>
            <person name="Ivanova N."/>
            <person name="Anderson I."/>
            <person name="Bhattacharyya A."/>
            <person name="Lykidis A."/>
            <person name="Reznik G."/>
            <person name="Jablonski L."/>
            <person name="Larsen N."/>
            <person name="D'Souza M."/>
            <person name="Bernal A."/>
            <person name="Mazur M."/>
            <person name="Goltsman E."/>
            <person name="Selkov E."/>
            <person name="Elzer P.H."/>
            <person name="Hagius S."/>
            <person name="O'Callaghan D."/>
            <person name="Letesson J.J."/>
            <person name="Haselkorn R."/>
            <person name="Kyrpides N."/>
            <person name="Overbeek R."/>
        </authorList>
    </citation>
    <scope>NUCLEOTIDE SEQUENCE [LARGE SCALE GENOMIC DNA]</scope>
    <source>
        <strain evidence="3">ATCC 23456 / CCUG 17765 / NCTC 10094 / 16M</strain>
    </source>
</reference>
<protein>
    <submittedName>
        <fullName evidence="2">Molybdopterin-guanine dinucleotide biosynthesis protein b</fullName>
    </submittedName>
</protein>
<organism evidence="2 3">
    <name type="scientific">Brucella melitensis biotype 1 (strain ATCC 23456 / CCUG 17765 / NCTC 10094 / 16M)</name>
    <dbReference type="NCBI Taxonomy" id="224914"/>
    <lineage>
        <taxon>Bacteria</taxon>
        <taxon>Pseudomonadati</taxon>
        <taxon>Pseudomonadota</taxon>
        <taxon>Alphaproteobacteria</taxon>
        <taxon>Hyphomicrobiales</taxon>
        <taxon>Brucellaceae</taxon>
        <taxon>Brucella/Ochrobactrum group</taxon>
        <taxon>Brucella</taxon>
    </lineage>
</organism>
<evidence type="ECO:0000313" key="2">
    <source>
        <dbReference type="EMBL" id="AAL52202.1"/>
    </source>
</evidence>
<dbReference type="EMBL" id="AE008917">
    <property type="protein sequence ID" value="AAL52202.1"/>
    <property type="molecule type" value="Genomic_DNA"/>
</dbReference>
<gene>
    <name evidence="2" type="ordered locus">BMEI1021</name>
</gene>
<dbReference type="PANTHER" id="PTHR40072">
    <property type="entry name" value="MOLYBDOPTERIN-GUANINE DINUCLEOTIDE BIOSYNTHESIS ADAPTER PROTEIN-RELATED"/>
    <property type="match status" value="1"/>
</dbReference>
<dbReference type="KEGG" id="bme:BMEI1021"/>
<sequence>MSQKIFGITGWKNSGKTTLTERLVRCLTARGHRISTIKHAHHALTLTMKAPIPGGTERPGQRKWPSFHRTVSLSCTKIWMTVNHRFPRSSQSLALAISFWSKVISASRTRRSKYVAMVGMKGLTFQKPTPAS</sequence>
<dbReference type="InterPro" id="IPR004435">
    <property type="entry name" value="MobB_dom"/>
</dbReference>
<evidence type="ECO:0000313" key="3">
    <source>
        <dbReference type="Proteomes" id="UP000000419"/>
    </source>
</evidence>
<dbReference type="GO" id="GO:0005525">
    <property type="term" value="F:GTP binding"/>
    <property type="evidence" value="ECO:0007669"/>
    <property type="project" value="InterPro"/>
</dbReference>
<dbReference type="Pfam" id="PF03205">
    <property type="entry name" value="MobB"/>
    <property type="match status" value="1"/>
</dbReference>
<dbReference type="InterPro" id="IPR052539">
    <property type="entry name" value="MGD_biosynthesis_adapter"/>
</dbReference>
<accession>Q8YGY4</accession>
<keyword evidence="3" id="KW-1185">Reference proteome</keyword>
<dbReference type="SUPFAM" id="SSF52540">
    <property type="entry name" value="P-loop containing nucleoside triphosphate hydrolases"/>
    <property type="match status" value="1"/>
</dbReference>
<evidence type="ECO:0000259" key="1">
    <source>
        <dbReference type="Pfam" id="PF03205"/>
    </source>
</evidence>
<proteinExistence type="predicted"/>
<dbReference type="eggNOG" id="COG1763">
    <property type="taxonomic scope" value="Bacteria"/>
</dbReference>
<dbReference type="AlphaFoldDB" id="Q8YGY4"/>
<name>Q8YGY4_BRUME</name>